<evidence type="ECO:0000256" key="4">
    <source>
        <dbReference type="ARBA" id="ARBA00023002"/>
    </source>
</evidence>
<comment type="pathway">
    <text evidence="1">Nucleotide-sugar biosynthesis; UDP-alpha-D-glucuronate biosynthesis; UDP-alpha-D-glucuronate from UDP-alpha-D-glucose: step 1/1.</text>
</comment>
<dbReference type="GO" id="GO:0000271">
    <property type="term" value="P:polysaccharide biosynthetic process"/>
    <property type="evidence" value="ECO:0007669"/>
    <property type="project" value="InterPro"/>
</dbReference>
<evidence type="ECO:0000256" key="2">
    <source>
        <dbReference type="ARBA" id="ARBA00006601"/>
    </source>
</evidence>
<dbReference type="NCBIfam" id="TIGR03026">
    <property type="entry name" value="NDP-sugDHase"/>
    <property type="match status" value="1"/>
</dbReference>
<dbReference type="InterPro" id="IPR028357">
    <property type="entry name" value="UDPglc_DH_bac"/>
</dbReference>
<feature type="binding site" evidence="10">
    <location>
        <position position="30"/>
    </location>
    <ligand>
        <name>NAD(+)</name>
        <dbReference type="ChEBI" id="CHEBI:57540"/>
    </ligand>
</feature>
<dbReference type="InterPro" id="IPR001732">
    <property type="entry name" value="UDP-Glc/GDP-Man_DH_N"/>
</dbReference>
<dbReference type="SUPFAM" id="SSF51735">
    <property type="entry name" value="NAD(P)-binding Rossmann-fold domains"/>
    <property type="match status" value="1"/>
</dbReference>
<dbReference type="GO" id="GO:0006065">
    <property type="term" value="P:UDP-glucuronate biosynthetic process"/>
    <property type="evidence" value="ECO:0007669"/>
    <property type="project" value="UniProtKB-UniPathway"/>
</dbReference>
<dbReference type="SUPFAM" id="SSF52413">
    <property type="entry name" value="UDP-glucose/GDP-mannose dehydrogenase C-terminal domain"/>
    <property type="match status" value="1"/>
</dbReference>
<dbReference type="Pfam" id="PF03721">
    <property type="entry name" value="UDPG_MGDP_dh_N"/>
    <property type="match status" value="1"/>
</dbReference>
<dbReference type="InterPro" id="IPR017476">
    <property type="entry name" value="UDP-Glc/GDP-Man"/>
</dbReference>
<evidence type="ECO:0000256" key="6">
    <source>
        <dbReference type="ARBA" id="ARBA00047473"/>
    </source>
</evidence>
<feature type="binding site" evidence="10">
    <location>
        <position position="88"/>
    </location>
    <ligand>
        <name>NAD(+)</name>
        <dbReference type="ChEBI" id="CHEBI:57540"/>
    </ligand>
</feature>
<protein>
    <recommendedName>
        <fullName evidence="3 7">UDP-glucose 6-dehydrogenase</fullName>
        <ecNumber evidence="3 7">1.1.1.22</ecNumber>
    </recommendedName>
</protein>
<dbReference type="PANTHER" id="PTHR43750">
    <property type="entry name" value="UDP-GLUCOSE 6-DEHYDROGENASE TUAD"/>
    <property type="match status" value="1"/>
</dbReference>
<evidence type="ECO:0000256" key="3">
    <source>
        <dbReference type="ARBA" id="ARBA00012954"/>
    </source>
</evidence>
<dbReference type="InterPro" id="IPR014027">
    <property type="entry name" value="UDP-Glc/GDP-Man_DH_C"/>
</dbReference>
<dbReference type="GO" id="GO:0051287">
    <property type="term" value="F:NAD binding"/>
    <property type="evidence" value="ECO:0007669"/>
    <property type="project" value="InterPro"/>
</dbReference>
<accession>A0A1I6GYX1</accession>
<feature type="active site" description="Nucleophile" evidence="8">
    <location>
        <position position="272"/>
    </location>
</feature>
<evidence type="ECO:0000259" key="11">
    <source>
        <dbReference type="SMART" id="SM00984"/>
    </source>
</evidence>
<reference evidence="13" key="1">
    <citation type="submission" date="2016-10" db="EMBL/GenBank/DDBJ databases">
        <authorList>
            <person name="Varghese N."/>
            <person name="Submissions S."/>
        </authorList>
    </citation>
    <scope>NUCLEOTIDE SEQUENCE [LARGE SCALE GENOMIC DNA]</scope>
    <source>
        <strain evidence="13">RD 26</strain>
    </source>
</reference>
<dbReference type="Gene3D" id="1.20.5.100">
    <property type="entry name" value="Cytochrome c1, transmembrane anchor, C-terminal"/>
    <property type="match status" value="1"/>
</dbReference>
<sequence>MDLSIVGSGYVGTTVAACFADLGHDVVNVDIDESVVDAINAGDAPIHEEGLSDLIAEHAGPNGTGRLRATTDYAAVRDTDVTFLCLPTPQNDDGSIDLSIMEAGASQLGETLADKPDWHTVVVKSTVVPGSTADTITPILESESGKTAGEAFGVGMNPEFLREGTAVHDFLNPDKVVLGADDDRALEDMRAVFAPLVEAADAPVVETDTRTAEMIKYANNGFLAAKVSLINDLGNICKELGVDAYEVADAIGLDDRISERFLQSGVGWGGSCFPKDTRAIIAAAEETGYEPAVLNAAVEVNDRQPARLVELLADHLDDHRDRGIDGAEIAVLGLAFKPGTDDMRNSRAIPVIDDLQERGATVTAYDPVAADNAPDYVDDVTYAESAAAALDGADAAVVVTDWDEFDALDEEFDAMATPIVVDGRRIIERREGITYEGLTW</sequence>
<evidence type="ECO:0000313" key="13">
    <source>
        <dbReference type="Proteomes" id="UP000198932"/>
    </source>
</evidence>
<evidence type="ECO:0000256" key="5">
    <source>
        <dbReference type="ARBA" id="ARBA00023027"/>
    </source>
</evidence>
<dbReference type="InterPro" id="IPR036220">
    <property type="entry name" value="UDP-Glc/GDP-Man_DH_C_sf"/>
</dbReference>
<evidence type="ECO:0000313" key="12">
    <source>
        <dbReference type="EMBL" id="SFR47257.1"/>
    </source>
</evidence>
<dbReference type="AlphaFoldDB" id="A0A1I6GYX1"/>
<proteinExistence type="inferred from homology"/>
<evidence type="ECO:0000256" key="8">
    <source>
        <dbReference type="PIRSR" id="PIRSR500134-1"/>
    </source>
</evidence>
<dbReference type="UniPathway" id="UPA00038">
    <property type="reaction ID" value="UER00491"/>
</dbReference>
<feature type="binding site" evidence="9">
    <location>
        <position position="269"/>
    </location>
    <ligand>
        <name>substrate</name>
    </ligand>
</feature>
<name>A0A1I6GYX1_HALSD</name>
<gene>
    <name evidence="12" type="ORF">SAMN04487937_2187</name>
</gene>
<dbReference type="PIRSF" id="PIRSF000124">
    <property type="entry name" value="UDPglc_GDPman_dh"/>
    <property type="match status" value="1"/>
</dbReference>
<evidence type="ECO:0000256" key="10">
    <source>
        <dbReference type="PIRSR" id="PIRSR500134-3"/>
    </source>
</evidence>
<dbReference type="STRING" id="35743.SAMN04487937_2187"/>
<dbReference type="InterPro" id="IPR008927">
    <property type="entry name" value="6-PGluconate_DH-like_C_sf"/>
</dbReference>
<dbReference type="Pfam" id="PF00984">
    <property type="entry name" value="UDPG_MGDP_dh"/>
    <property type="match status" value="1"/>
</dbReference>
<feature type="binding site" evidence="10">
    <location>
        <position position="275"/>
    </location>
    <ligand>
        <name>NAD(+)</name>
        <dbReference type="ChEBI" id="CHEBI:57540"/>
    </ligand>
</feature>
<comment type="catalytic activity">
    <reaction evidence="6 7">
        <text>UDP-alpha-D-glucose + 2 NAD(+) + H2O = UDP-alpha-D-glucuronate + 2 NADH + 3 H(+)</text>
        <dbReference type="Rhea" id="RHEA:23596"/>
        <dbReference type="ChEBI" id="CHEBI:15377"/>
        <dbReference type="ChEBI" id="CHEBI:15378"/>
        <dbReference type="ChEBI" id="CHEBI:57540"/>
        <dbReference type="ChEBI" id="CHEBI:57945"/>
        <dbReference type="ChEBI" id="CHEBI:58052"/>
        <dbReference type="ChEBI" id="CHEBI:58885"/>
        <dbReference type="EC" id="1.1.1.22"/>
    </reaction>
</comment>
<dbReference type="SMART" id="SM00984">
    <property type="entry name" value="UDPG_MGDP_dh_C"/>
    <property type="match status" value="1"/>
</dbReference>
<keyword evidence="4 7" id="KW-0560">Oxidoreductase</keyword>
<dbReference type="SUPFAM" id="SSF48179">
    <property type="entry name" value="6-phosphogluconate dehydrogenase C-terminal domain-like"/>
    <property type="match status" value="1"/>
</dbReference>
<organism evidence="12 13">
    <name type="scientific">Halorubrum sodomense</name>
    <dbReference type="NCBI Taxonomy" id="35743"/>
    <lineage>
        <taxon>Archaea</taxon>
        <taxon>Methanobacteriati</taxon>
        <taxon>Methanobacteriota</taxon>
        <taxon>Stenosarchaea group</taxon>
        <taxon>Halobacteria</taxon>
        <taxon>Halobacteriales</taxon>
        <taxon>Haloferacaceae</taxon>
        <taxon>Halorubrum</taxon>
    </lineage>
</organism>
<dbReference type="InterPro" id="IPR014026">
    <property type="entry name" value="UDP-Glc/GDP-Man_DH_dimer"/>
</dbReference>
<dbReference type="PANTHER" id="PTHR43750:SF3">
    <property type="entry name" value="UDP-GLUCOSE 6-DEHYDROGENASE TUAD"/>
    <property type="match status" value="1"/>
</dbReference>
<keyword evidence="13" id="KW-1185">Reference proteome</keyword>
<dbReference type="Proteomes" id="UP000198932">
    <property type="component" value="Unassembled WGS sequence"/>
</dbReference>
<feature type="binding site" evidence="9">
    <location>
        <position position="216"/>
    </location>
    <ligand>
        <name>substrate</name>
    </ligand>
</feature>
<dbReference type="OrthoDB" id="59839at2157"/>
<feature type="binding site" evidence="9">
    <location>
        <begin position="160"/>
        <end position="163"/>
    </location>
    <ligand>
        <name>substrate</name>
    </ligand>
</feature>
<dbReference type="InterPro" id="IPR054886">
    <property type="entry name" value="UDPGDh_AglM"/>
</dbReference>
<comment type="similarity">
    <text evidence="2 7">Belongs to the UDP-glucose/GDP-mannose dehydrogenase family.</text>
</comment>
<keyword evidence="5 7" id="KW-0520">NAD</keyword>
<evidence type="ECO:0000256" key="7">
    <source>
        <dbReference type="PIRNR" id="PIRNR000124"/>
    </source>
</evidence>
<dbReference type="NCBIfam" id="NF041297">
    <property type="entry name" value="UDPGDh_AglM"/>
    <property type="match status" value="1"/>
</dbReference>
<dbReference type="InterPro" id="IPR036291">
    <property type="entry name" value="NAD(P)-bd_dom_sf"/>
</dbReference>
<feature type="binding site" evidence="10">
    <location>
        <position position="126"/>
    </location>
    <ligand>
        <name>NAD(+)</name>
        <dbReference type="ChEBI" id="CHEBI:57540"/>
    </ligand>
</feature>
<dbReference type="PIRSF" id="PIRSF500134">
    <property type="entry name" value="UDPglc_DH_bac"/>
    <property type="match status" value="1"/>
</dbReference>
<feature type="binding site" evidence="9">
    <location>
        <position position="337"/>
    </location>
    <ligand>
        <name>substrate</name>
    </ligand>
</feature>
<feature type="binding site" evidence="10">
    <location>
        <position position="344"/>
    </location>
    <ligand>
        <name>NAD(+)</name>
        <dbReference type="ChEBI" id="CHEBI:57540"/>
    </ligand>
</feature>
<dbReference type="EMBL" id="FOYN01000003">
    <property type="protein sequence ID" value="SFR47257.1"/>
    <property type="molecule type" value="Genomic_DNA"/>
</dbReference>
<dbReference type="GO" id="GO:0003979">
    <property type="term" value="F:UDP-glucose 6-dehydrogenase activity"/>
    <property type="evidence" value="ECO:0007669"/>
    <property type="project" value="UniProtKB-EC"/>
</dbReference>
<dbReference type="EC" id="1.1.1.22" evidence="3 7"/>
<feature type="domain" description="UDP-glucose/GDP-mannose dehydrogenase C-terminal" evidence="11">
    <location>
        <begin position="330"/>
        <end position="429"/>
    </location>
</feature>
<evidence type="ECO:0000256" key="1">
    <source>
        <dbReference type="ARBA" id="ARBA00004701"/>
    </source>
</evidence>
<feature type="binding site" evidence="10">
    <location>
        <position position="163"/>
    </location>
    <ligand>
        <name>NAD(+)</name>
        <dbReference type="ChEBI" id="CHEBI:57540"/>
    </ligand>
</feature>
<evidence type="ECO:0000256" key="9">
    <source>
        <dbReference type="PIRSR" id="PIRSR500134-2"/>
    </source>
</evidence>
<dbReference type="RefSeq" id="WP_092921891.1">
    <property type="nucleotide sequence ID" value="NZ_FOYN01000003.1"/>
</dbReference>
<dbReference type="Gene3D" id="3.40.50.720">
    <property type="entry name" value="NAD(P)-binding Rossmann-like Domain"/>
    <property type="match status" value="2"/>
</dbReference>
<dbReference type="Pfam" id="PF03720">
    <property type="entry name" value="UDPG_MGDP_dh_C"/>
    <property type="match status" value="1"/>
</dbReference>
<feature type="binding site" evidence="9">
    <location>
        <begin position="261"/>
        <end position="265"/>
    </location>
    <ligand>
        <name>substrate</name>
    </ligand>
</feature>